<comment type="caution">
    <text evidence="5">Lacks conserved residue(s) required for the propagation of feature annotation.</text>
</comment>
<dbReference type="PANTHER" id="PTHR30535:SF34">
    <property type="entry name" value="MOLYBDATE-BINDING PROTEIN MOLA"/>
    <property type="match status" value="1"/>
</dbReference>
<evidence type="ECO:0000259" key="6">
    <source>
        <dbReference type="PROSITE" id="PS50983"/>
    </source>
</evidence>
<dbReference type="PANTHER" id="PTHR30535">
    <property type="entry name" value="VITAMIN B12-BINDING PROTEIN"/>
    <property type="match status" value="1"/>
</dbReference>
<feature type="disulfide bond" evidence="5">
    <location>
        <begin position="185"/>
        <end position="261"/>
    </location>
</feature>
<sequence length="270" mass="29385" precursor="true">MIPRFSGLLLCLWLPLAAIAQPAQRVISLAPNLTELAYAAGLGEHLVGVSAYSDFPPQAKTLEQVASWQGVNVERVLALKPDLVLAWRGGNPQRPLDQIASLGIPVLYLDPQNIEQVAQALEQLAAYSPVPQMAEQAASQIRQQRDRLKKQYARPHPLPVFIQFGTQPLFTASSKTLQSEIVALCGAQNIFADSRAPWPQVSREQVLARQPQAIVISGGKPQTESVIAFWQPALTVPVVAVDADWFSRAGPRILLAAEQLCTQLQALPSP</sequence>
<evidence type="ECO:0000256" key="4">
    <source>
        <dbReference type="ARBA" id="ARBA00023157"/>
    </source>
</evidence>
<dbReference type="GO" id="GO:0031419">
    <property type="term" value="F:cobalamin binding"/>
    <property type="evidence" value="ECO:0007669"/>
    <property type="project" value="InterPro"/>
</dbReference>
<dbReference type="GO" id="GO:0042597">
    <property type="term" value="C:periplasmic space"/>
    <property type="evidence" value="ECO:0007669"/>
    <property type="project" value="UniProtKB-SubCell"/>
</dbReference>
<dbReference type="SUPFAM" id="SSF53807">
    <property type="entry name" value="Helical backbone' metal receptor"/>
    <property type="match status" value="1"/>
</dbReference>
<dbReference type="InterPro" id="IPR054828">
    <property type="entry name" value="Vit_B12_bind_prot"/>
</dbReference>
<comment type="caution">
    <text evidence="7">The sequence shown here is derived from an EMBL/GenBank/DDBJ whole genome shotgun (WGS) entry which is preliminary data.</text>
</comment>
<evidence type="ECO:0000313" key="7">
    <source>
        <dbReference type="EMBL" id="TPG62160.1"/>
    </source>
</evidence>
<dbReference type="EMBL" id="RCZD01000005">
    <property type="protein sequence ID" value="TPG62160.1"/>
    <property type="molecule type" value="Genomic_DNA"/>
</dbReference>
<dbReference type="CDD" id="cd01144">
    <property type="entry name" value="BtuF"/>
    <property type="match status" value="1"/>
</dbReference>
<dbReference type="NCBIfam" id="NF038402">
    <property type="entry name" value="TroA_like"/>
    <property type="match status" value="1"/>
</dbReference>
<comment type="similarity">
    <text evidence="5">Belongs to the BtuF family.</text>
</comment>
<comment type="function">
    <text evidence="5">Part of the ABC transporter complex BtuCDF involved in vitamin B12 import. Binds vitamin B12 and delivers it to the periplasmic surface of BtuC.</text>
</comment>
<keyword evidence="8" id="KW-1185">Reference proteome</keyword>
<dbReference type="RefSeq" id="WP_140472907.1">
    <property type="nucleotide sequence ID" value="NZ_RCZD01000005.1"/>
</dbReference>
<dbReference type="NCBIfam" id="NF002894">
    <property type="entry name" value="PRK03379.1"/>
    <property type="match status" value="1"/>
</dbReference>
<dbReference type="HAMAP" id="MF_01000">
    <property type="entry name" value="BtuF"/>
    <property type="match status" value="1"/>
</dbReference>
<evidence type="ECO:0000256" key="3">
    <source>
        <dbReference type="ARBA" id="ARBA00022764"/>
    </source>
</evidence>
<evidence type="ECO:0000256" key="1">
    <source>
        <dbReference type="ARBA" id="ARBA00022448"/>
    </source>
</evidence>
<dbReference type="AlphaFoldDB" id="A0A502GLI3"/>
<feature type="chain" id="PRO_5021521450" description="Vitamin B12-binding protein" evidence="5">
    <location>
        <begin position="21"/>
        <end position="270"/>
    </location>
</feature>
<gene>
    <name evidence="5 7" type="primary">btuF</name>
    <name evidence="7" type="ORF">EAH77_12050</name>
</gene>
<proteinExistence type="inferred from homology"/>
<feature type="domain" description="Fe/B12 periplasmic-binding" evidence="6">
    <location>
        <begin position="25"/>
        <end position="270"/>
    </location>
</feature>
<dbReference type="InterPro" id="IPR050902">
    <property type="entry name" value="ABC_Transporter_SBP"/>
</dbReference>
<comment type="subcellular location">
    <subcellularLocation>
        <location evidence="5">Periplasm</location>
    </subcellularLocation>
</comment>
<feature type="site" description="Important for BtuC binding" evidence="5">
    <location>
        <position position="74"/>
    </location>
</feature>
<dbReference type="OrthoDB" id="6495095at2"/>
<name>A0A502GLI3_9GAMM</name>
<reference evidence="7 8" key="1">
    <citation type="journal article" date="2019" name="Environ. Microbiol.">
        <title>Species interactions and distinct microbial communities in high Arctic permafrost affected cryosols are associated with the CH4 and CO2 gas fluxes.</title>
        <authorList>
            <person name="Altshuler I."/>
            <person name="Hamel J."/>
            <person name="Turney S."/>
            <person name="Magnuson E."/>
            <person name="Levesque R."/>
            <person name="Greer C."/>
            <person name="Whyte L.G."/>
        </authorList>
    </citation>
    <scope>NUCLEOTIDE SEQUENCE [LARGE SCALE GENOMIC DNA]</scope>
    <source>
        <strain evidence="7 8">E4</strain>
    </source>
</reference>
<dbReference type="Gene3D" id="3.40.50.1980">
    <property type="entry name" value="Nitrogenase molybdenum iron protein domain"/>
    <property type="match status" value="2"/>
</dbReference>
<dbReference type="Proteomes" id="UP000317663">
    <property type="component" value="Unassembled WGS sequence"/>
</dbReference>
<evidence type="ECO:0000256" key="5">
    <source>
        <dbReference type="HAMAP-Rule" id="MF_01000"/>
    </source>
</evidence>
<dbReference type="InterPro" id="IPR023544">
    <property type="entry name" value="ABC_transptr_vit_B12-bd"/>
</dbReference>
<feature type="binding site" evidence="5">
    <location>
        <position position="52"/>
    </location>
    <ligand>
        <name>cyanocob(III)alamin</name>
        <dbReference type="ChEBI" id="CHEBI:17439"/>
    </ligand>
</feature>
<evidence type="ECO:0000256" key="2">
    <source>
        <dbReference type="ARBA" id="ARBA00022729"/>
    </source>
</evidence>
<comment type="subunit">
    <text evidence="5">The complex is composed of two ATP-binding proteins (BtuD), two transmembrane proteins (BtuC) and a solute-binding protein (BtuF).</text>
</comment>
<evidence type="ECO:0000313" key="8">
    <source>
        <dbReference type="Proteomes" id="UP000317663"/>
    </source>
</evidence>
<keyword evidence="3 5" id="KW-0574">Periplasm</keyword>
<dbReference type="Pfam" id="PF01497">
    <property type="entry name" value="Peripla_BP_2"/>
    <property type="match status" value="1"/>
</dbReference>
<keyword evidence="2 5" id="KW-0732">Signal</keyword>
<dbReference type="PROSITE" id="PS50983">
    <property type="entry name" value="FE_B12_PBP"/>
    <property type="match status" value="1"/>
</dbReference>
<keyword evidence="1 5" id="KW-0813">Transport</keyword>
<dbReference type="InterPro" id="IPR002491">
    <property type="entry name" value="ABC_transptr_periplasmic_BD"/>
</dbReference>
<protein>
    <recommendedName>
        <fullName evidence="5">Vitamin B12-binding protein</fullName>
    </recommendedName>
</protein>
<keyword evidence="4 5" id="KW-1015">Disulfide bond</keyword>
<accession>A0A502GLI3</accession>
<feature type="signal peptide" evidence="5">
    <location>
        <begin position="1"/>
        <end position="20"/>
    </location>
</feature>
<dbReference type="GO" id="GO:0015889">
    <property type="term" value="P:cobalamin transport"/>
    <property type="evidence" value="ECO:0007669"/>
    <property type="project" value="UniProtKB-UniRule"/>
</dbReference>
<feature type="site" description="Important for BtuC binding" evidence="5">
    <location>
        <position position="204"/>
    </location>
</feature>
<organism evidence="7 8">
    <name type="scientific">Ewingella americana</name>
    <dbReference type="NCBI Taxonomy" id="41202"/>
    <lineage>
        <taxon>Bacteria</taxon>
        <taxon>Pseudomonadati</taxon>
        <taxon>Pseudomonadota</taxon>
        <taxon>Gammaproteobacteria</taxon>
        <taxon>Enterobacterales</taxon>
        <taxon>Yersiniaceae</taxon>
        <taxon>Ewingella</taxon>
    </lineage>
</organism>